<name>A0A1X2IY90_9FUNG</name>
<keyword evidence="3" id="KW-1185">Reference proteome</keyword>
<feature type="region of interest" description="Disordered" evidence="1">
    <location>
        <begin position="171"/>
        <end position="210"/>
    </location>
</feature>
<comment type="caution">
    <text evidence="2">The sequence shown here is derived from an EMBL/GenBank/DDBJ whole genome shotgun (WGS) entry which is preliminary data.</text>
</comment>
<sequence>MLRPLYTNRATKVLLVGPASSGKRTLANQLMRSPKIFYSTHLMDEMDMDCFDRLVDMDYVLIFVDMTNTASLKLLEDTFAHMEPEYLLYKCAIIFTKVDMVNLWMLDEDHVRHIIEQHGSPYTFYANLQDELLRRNIGEQITRAICIGTFQQRQVHPLGVKLLNNRDFNNNDTTHVDNDHYGQEDQNEYGQSQHDEDQDEHGGDQYSQGK</sequence>
<dbReference type="AlphaFoldDB" id="A0A1X2IY90"/>
<proteinExistence type="predicted"/>
<evidence type="ECO:0000256" key="1">
    <source>
        <dbReference type="SAM" id="MobiDB-lite"/>
    </source>
</evidence>
<organism evidence="2 3">
    <name type="scientific">Absidia repens</name>
    <dbReference type="NCBI Taxonomy" id="90262"/>
    <lineage>
        <taxon>Eukaryota</taxon>
        <taxon>Fungi</taxon>
        <taxon>Fungi incertae sedis</taxon>
        <taxon>Mucoromycota</taxon>
        <taxon>Mucoromycotina</taxon>
        <taxon>Mucoromycetes</taxon>
        <taxon>Mucorales</taxon>
        <taxon>Cunninghamellaceae</taxon>
        <taxon>Absidia</taxon>
    </lineage>
</organism>
<accession>A0A1X2IY90</accession>
<dbReference type="Pfam" id="PF11111">
    <property type="entry name" value="CENP-M"/>
    <property type="match status" value="1"/>
</dbReference>
<dbReference type="OrthoDB" id="2386686at2759"/>
<dbReference type="EMBL" id="MCGE01000002">
    <property type="protein sequence ID" value="ORZ24296.1"/>
    <property type="molecule type" value="Genomic_DNA"/>
</dbReference>
<dbReference type="SUPFAM" id="SSF52540">
    <property type="entry name" value="P-loop containing nucleoside triphosphate hydrolases"/>
    <property type="match status" value="1"/>
</dbReference>
<evidence type="ECO:0000313" key="3">
    <source>
        <dbReference type="Proteomes" id="UP000193560"/>
    </source>
</evidence>
<protein>
    <submittedName>
        <fullName evidence="2">Uncharacterized protein</fullName>
    </submittedName>
</protein>
<reference evidence="2 3" key="1">
    <citation type="submission" date="2016-07" db="EMBL/GenBank/DDBJ databases">
        <title>Pervasive Adenine N6-methylation of Active Genes in Fungi.</title>
        <authorList>
            <consortium name="DOE Joint Genome Institute"/>
            <person name="Mondo S.J."/>
            <person name="Dannebaum R.O."/>
            <person name="Kuo R.C."/>
            <person name="Labutti K."/>
            <person name="Haridas S."/>
            <person name="Kuo A."/>
            <person name="Salamov A."/>
            <person name="Ahrendt S.R."/>
            <person name="Lipzen A."/>
            <person name="Sullivan W."/>
            <person name="Andreopoulos W.B."/>
            <person name="Clum A."/>
            <person name="Lindquist E."/>
            <person name="Daum C."/>
            <person name="Ramamoorthy G.K."/>
            <person name="Gryganskyi A."/>
            <person name="Culley D."/>
            <person name="Magnuson J.K."/>
            <person name="James T.Y."/>
            <person name="O'Malley M.A."/>
            <person name="Stajich J.E."/>
            <person name="Spatafora J.W."/>
            <person name="Visel A."/>
            <person name="Grigoriev I.V."/>
        </authorList>
    </citation>
    <scope>NUCLEOTIDE SEQUENCE [LARGE SCALE GENOMIC DNA]</scope>
    <source>
        <strain evidence="2 3">NRRL 1336</strain>
    </source>
</reference>
<dbReference type="InterPro" id="IPR020987">
    <property type="entry name" value="Centromere_Cenp-M"/>
</dbReference>
<feature type="compositionally biased region" description="Basic and acidic residues" evidence="1">
    <location>
        <begin position="174"/>
        <end position="183"/>
    </location>
</feature>
<dbReference type="Proteomes" id="UP000193560">
    <property type="component" value="Unassembled WGS sequence"/>
</dbReference>
<dbReference type="Gene3D" id="3.40.50.300">
    <property type="entry name" value="P-loop containing nucleotide triphosphate hydrolases"/>
    <property type="match status" value="1"/>
</dbReference>
<dbReference type="InterPro" id="IPR027417">
    <property type="entry name" value="P-loop_NTPase"/>
</dbReference>
<evidence type="ECO:0000313" key="2">
    <source>
        <dbReference type="EMBL" id="ORZ24296.1"/>
    </source>
</evidence>
<gene>
    <name evidence="2" type="ORF">BCR42DRAFT_446260</name>
</gene>